<evidence type="ECO:0000256" key="4">
    <source>
        <dbReference type="ARBA" id="ARBA00022692"/>
    </source>
</evidence>
<evidence type="ECO:0000259" key="8">
    <source>
        <dbReference type="PROSITE" id="PS50850"/>
    </source>
</evidence>
<feature type="transmembrane region" description="Helical" evidence="7">
    <location>
        <begin position="143"/>
        <end position="160"/>
    </location>
</feature>
<feature type="transmembrane region" description="Helical" evidence="7">
    <location>
        <begin position="48"/>
        <end position="65"/>
    </location>
</feature>
<keyword evidence="2" id="KW-0813">Transport</keyword>
<feature type="transmembrane region" description="Helical" evidence="7">
    <location>
        <begin position="360"/>
        <end position="380"/>
    </location>
</feature>
<feature type="domain" description="Major facilitator superfamily (MFS) profile" evidence="8">
    <location>
        <begin position="7"/>
        <end position="384"/>
    </location>
</feature>
<dbReference type="Gene3D" id="1.20.1250.20">
    <property type="entry name" value="MFS general substrate transporter like domains"/>
    <property type="match status" value="2"/>
</dbReference>
<feature type="transmembrane region" description="Helical" evidence="7">
    <location>
        <begin position="326"/>
        <end position="348"/>
    </location>
</feature>
<proteinExistence type="predicted"/>
<gene>
    <name evidence="9" type="ORF">JZO70_00305</name>
</gene>
<dbReference type="RefSeq" id="WP_207671530.1">
    <property type="nucleotide sequence ID" value="NZ_JAFREM010000001.1"/>
</dbReference>
<dbReference type="EMBL" id="JAFREM010000001">
    <property type="protein sequence ID" value="MBO1304584.1"/>
    <property type="molecule type" value="Genomic_DNA"/>
</dbReference>
<sequence>MKKNSILTPLAILSISLLLTSATAINGALPQMRQSLGMTTTQGELVATVPALAVVLFVVLSSFIAQKIGVKKTIQLGLILVGIGGAAPLVLTNYPIILVSRFLLGAGFGLFNSLAVSVINLLYREVPNKRATLLGYRGAAENIGSAAMTLLAGALLAFGWKFSFGVYLLAFPILVLFTIAVPEIQATQEESNDQSSDTRAYVRPQVYLLAIFASFLVMTFMAIGVRFPAMVVTMRGADYNASNFLAVMPIIGIATGAAFGHVNRLLGRKCLYLGLALLALATLLIGRSENNFNLLLVGYFISGIPGSLIFPFIYNSLNNYASASKMNFATSVILIGCNLGNFIAPFGLSLLQTLGGSDSLFVPFQLLFAIIAIMLAAIVVNQTNFFRKKALKTTQTSSTNN</sequence>
<feature type="transmembrane region" description="Helical" evidence="7">
    <location>
        <begin position="241"/>
        <end position="259"/>
    </location>
</feature>
<evidence type="ECO:0000256" key="2">
    <source>
        <dbReference type="ARBA" id="ARBA00022448"/>
    </source>
</evidence>
<feature type="transmembrane region" description="Helical" evidence="7">
    <location>
        <begin position="294"/>
        <end position="314"/>
    </location>
</feature>
<dbReference type="InterPro" id="IPR036259">
    <property type="entry name" value="MFS_trans_sf"/>
</dbReference>
<dbReference type="Pfam" id="PF07690">
    <property type="entry name" value="MFS_1"/>
    <property type="match status" value="1"/>
</dbReference>
<comment type="subcellular location">
    <subcellularLocation>
        <location evidence="1">Cell membrane</location>
        <topology evidence="1">Multi-pass membrane protein</topology>
    </subcellularLocation>
</comment>
<evidence type="ECO:0000313" key="10">
    <source>
        <dbReference type="Proteomes" id="UP000664601"/>
    </source>
</evidence>
<name>A0ABS3L4N8_9ENTE</name>
<comment type="caution">
    <text evidence="9">The sequence shown here is derived from an EMBL/GenBank/DDBJ whole genome shotgun (WGS) entry which is preliminary data.</text>
</comment>
<dbReference type="InterPro" id="IPR050189">
    <property type="entry name" value="MFS_Efflux_Transporters"/>
</dbReference>
<protein>
    <submittedName>
        <fullName evidence="9">MFS transporter</fullName>
    </submittedName>
</protein>
<dbReference type="PANTHER" id="PTHR43124:SF3">
    <property type="entry name" value="CHLORAMPHENICOL EFFLUX PUMP RV0191"/>
    <property type="match status" value="1"/>
</dbReference>
<dbReference type="PROSITE" id="PS50850">
    <property type="entry name" value="MFS"/>
    <property type="match status" value="1"/>
</dbReference>
<accession>A0ABS3L4N8</accession>
<evidence type="ECO:0000313" key="9">
    <source>
        <dbReference type="EMBL" id="MBO1304584.1"/>
    </source>
</evidence>
<evidence type="ECO:0000256" key="7">
    <source>
        <dbReference type="SAM" id="Phobius"/>
    </source>
</evidence>
<feature type="transmembrane region" description="Helical" evidence="7">
    <location>
        <begin position="166"/>
        <end position="185"/>
    </location>
</feature>
<feature type="transmembrane region" description="Helical" evidence="7">
    <location>
        <begin position="206"/>
        <end position="229"/>
    </location>
</feature>
<organism evidence="9 10">
    <name type="scientific">Candidatus Enterococcus moelleringii</name>
    <dbReference type="NCBI Taxonomy" id="2815325"/>
    <lineage>
        <taxon>Bacteria</taxon>
        <taxon>Bacillati</taxon>
        <taxon>Bacillota</taxon>
        <taxon>Bacilli</taxon>
        <taxon>Lactobacillales</taxon>
        <taxon>Enterococcaceae</taxon>
        <taxon>Enterococcus</taxon>
    </lineage>
</organism>
<dbReference type="SUPFAM" id="SSF103473">
    <property type="entry name" value="MFS general substrate transporter"/>
    <property type="match status" value="1"/>
</dbReference>
<reference evidence="9 10" key="1">
    <citation type="submission" date="2021-03" db="EMBL/GenBank/DDBJ databases">
        <title>Enterococcal diversity collection.</title>
        <authorList>
            <person name="Gilmore M.S."/>
            <person name="Schwartzman J."/>
            <person name="Van Tyne D."/>
            <person name="Martin M."/>
            <person name="Earl A.M."/>
            <person name="Manson A.L."/>
            <person name="Straub T."/>
            <person name="Salamzade R."/>
            <person name="Saavedra J."/>
            <person name="Lebreton F."/>
            <person name="Prichula J."/>
            <person name="Schaufler K."/>
            <person name="Gaca A."/>
            <person name="Sgardioli B."/>
            <person name="Wagenaar J."/>
            <person name="Strong T."/>
        </authorList>
    </citation>
    <scope>NUCLEOTIDE SEQUENCE [LARGE SCALE GENOMIC DNA]</scope>
    <source>
        <strain evidence="9 10">669A</strain>
    </source>
</reference>
<keyword evidence="5 7" id="KW-1133">Transmembrane helix</keyword>
<dbReference type="InterPro" id="IPR011701">
    <property type="entry name" value="MFS"/>
</dbReference>
<feature type="transmembrane region" description="Helical" evidence="7">
    <location>
        <begin position="102"/>
        <end position="123"/>
    </location>
</feature>
<dbReference type="PANTHER" id="PTHR43124">
    <property type="entry name" value="PURINE EFFLUX PUMP PBUE"/>
    <property type="match status" value="1"/>
</dbReference>
<feature type="transmembrane region" description="Helical" evidence="7">
    <location>
        <begin position="77"/>
        <end position="96"/>
    </location>
</feature>
<dbReference type="InterPro" id="IPR020846">
    <property type="entry name" value="MFS_dom"/>
</dbReference>
<feature type="transmembrane region" description="Helical" evidence="7">
    <location>
        <begin position="271"/>
        <end position="288"/>
    </location>
</feature>
<dbReference type="Proteomes" id="UP000664601">
    <property type="component" value="Unassembled WGS sequence"/>
</dbReference>
<evidence type="ECO:0000256" key="5">
    <source>
        <dbReference type="ARBA" id="ARBA00022989"/>
    </source>
</evidence>
<keyword evidence="10" id="KW-1185">Reference proteome</keyword>
<keyword evidence="6 7" id="KW-0472">Membrane</keyword>
<evidence type="ECO:0000256" key="1">
    <source>
        <dbReference type="ARBA" id="ARBA00004651"/>
    </source>
</evidence>
<evidence type="ECO:0000256" key="3">
    <source>
        <dbReference type="ARBA" id="ARBA00022475"/>
    </source>
</evidence>
<evidence type="ECO:0000256" key="6">
    <source>
        <dbReference type="ARBA" id="ARBA00023136"/>
    </source>
</evidence>
<keyword evidence="4 7" id="KW-0812">Transmembrane</keyword>
<keyword evidence="3" id="KW-1003">Cell membrane</keyword>